<comment type="similarity">
    <text evidence="1">Belongs to the adenylyl cyclase class-3 family.</text>
</comment>
<dbReference type="SMART" id="SM00044">
    <property type="entry name" value="CYCc"/>
    <property type="match status" value="1"/>
</dbReference>
<reference evidence="4" key="1">
    <citation type="submission" date="2016-01" db="EMBL/GenBank/DDBJ databases">
        <authorList>
            <person name="Mcilroy J.S."/>
            <person name="Karst M S."/>
            <person name="Albertsen M."/>
        </authorList>
    </citation>
    <scope>NUCLEOTIDE SEQUENCE</scope>
    <source>
        <strain evidence="4">Cfx-K</strain>
    </source>
</reference>
<evidence type="ECO:0000259" key="2">
    <source>
        <dbReference type="PROSITE" id="PS50112"/>
    </source>
</evidence>
<keyword evidence="5" id="KW-1185">Reference proteome</keyword>
<dbReference type="CDD" id="cd07302">
    <property type="entry name" value="CHD"/>
    <property type="match status" value="1"/>
</dbReference>
<dbReference type="InterPro" id="IPR001054">
    <property type="entry name" value="A/G_cyclase"/>
</dbReference>
<dbReference type="NCBIfam" id="TIGR00229">
    <property type="entry name" value="sensory_box"/>
    <property type="match status" value="1"/>
</dbReference>
<evidence type="ECO:0000313" key="4">
    <source>
        <dbReference type="EMBL" id="CUS05284.2"/>
    </source>
</evidence>
<dbReference type="Proteomes" id="UP000215027">
    <property type="component" value="Chromosome I"/>
</dbReference>
<dbReference type="InterPro" id="IPR013656">
    <property type="entry name" value="PAS_4"/>
</dbReference>
<dbReference type="SMART" id="SM00065">
    <property type="entry name" value="GAF"/>
    <property type="match status" value="1"/>
</dbReference>
<dbReference type="SUPFAM" id="SSF55781">
    <property type="entry name" value="GAF domain-like"/>
    <property type="match status" value="1"/>
</dbReference>
<dbReference type="Pfam" id="PF00211">
    <property type="entry name" value="Guanylate_cyc"/>
    <property type="match status" value="1"/>
</dbReference>
<evidence type="ECO:0000259" key="3">
    <source>
        <dbReference type="PROSITE" id="PS50125"/>
    </source>
</evidence>
<dbReference type="Pfam" id="PF08448">
    <property type="entry name" value="PAS_4"/>
    <property type="match status" value="1"/>
</dbReference>
<protein>
    <recommendedName>
        <fullName evidence="6">Adenylate cyclase</fullName>
    </recommendedName>
</protein>
<dbReference type="PROSITE" id="PS50112">
    <property type="entry name" value="PAS"/>
    <property type="match status" value="1"/>
</dbReference>
<dbReference type="InterPro" id="IPR029787">
    <property type="entry name" value="Nucleotide_cyclase"/>
</dbReference>
<evidence type="ECO:0008006" key="6">
    <source>
        <dbReference type="Google" id="ProtNLM"/>
    </source>
</evidence>
<dbReference type="InterPro" id="IPR035965">
    <property type="entry name" value="PAS-like_dom_sf"/>
</dbReference>
<dbReference type="InterPro" id="IPR050697">
    <property type="entry name" value="Adenylyl/Guanylyl_Cyclase_3/4"/>
</dbReference>
<dbReference type="GO" id="GO:0035556">
    <property type="term" value="P:intracellular signal transduction"/>
    <property type="evidence" value="ECO:0007669"/>
    <property type="project" value="InterPro"/>
</dbReference>
<dbReference type="AlphaFoldDB" id="A0A160T5S1"/>
<dbReference type="CDD" id="cd00130">
    <property type="entry name" value="PAS"/>
    <property type="match status" value="1"/>
</dbReference>
<dbReference type="PANTHER" id="PTHR43081">
    <property type="entry name" value="ADENYLATE CYCLASE, TERMINAL-DIFFERENTIATION SPECIFIC-RELATED"/>
    <property type="match status" value="1"/>
</dbReference>
<proteinExistence type="inferred from homology"/>
<name>A0A160T5S1_9CHLR</name>
<dbReference type="OrthoDB" id="9806704at2"/>
<dbReference type="SUPFAM" id="SSF55785">
    <property type="entry name" value="PYP-like sensor domain (PAS domain)"/>
    <property type="match status" value="1"/>
</dbReference>
<gene>
    <name evidence="4" type="ORF">CFX0092_A3406</name>
</gene>
<dbReference type="PROSITE" id="PS50125">
    <property type="entry name" value="GUANYLATE_CYCLASE_2"/>
    <property type="match status" value="1"/>
</dbReference>
<dbReference type="Gene3D" id="3.30.450.40">
    <property type="match status" value="1"/>
</dbReference>
<evidence type="ECO:0000313" key="5">
    <source>
        <dbReference type="Proteomes" id="UP000215027"/>
    </source>
</evidence>
<dbReference type="InterPro" id="IPR003018">
    <property type="entry name" value="GAF"/>
</dbReference>
<evidence type="ECO:0000256" key="1">
    <source>
        <dbReference type="ARBA" id="ARBA00005381"/>
    </source>
</evidence>
<dbReference type="GO" id="GO:0009190">
    <property type="term" value="P:cyclic nucleotide biosynthetic process"/>
    <property type="evidence" value="ECO:0007669"/>
    <property type="project" value="InterPro"/>
</dbReference>
<dbReference type="EMBL" id="LN890655">
    <property type="protein sequence ID" value="CUS05284.2"/>
    <property type="molecule type" value="Genomic_DNA"/>
</dbReference>
<feature type="domain" description="PAS" evidence="2">
    <location>
        <begin position="238"/>
        <end position="296"/>
    </location>
</feature>
<dbReference type="Gene3D" id="3.30.450.20">
    <property type="entry name" value="PAS domain"/>
    <property type="match status" value="1"/>
</dbReference>
<feature type="domain" description="Guanylate cyclase" evidence="3">
    <location>
        <begin position="393"/>
        <end position="524"/>
    </location>
</feature>
<dbReference type="SUPFAM" id="SSF55073">
    <property type="entry name" value="Nucleotide cyclase"/>
    <property type="match status" value="1"/>
</dbReference>
<sequence>MDTLPTSPTTDELLGQIEQLQAALIEQQRLLVRAPDELARPTALRHSSALAGRIEALRAAAARHESELKAQAMEKGRLLALQEVGAAINSSLDLDVVLQQVMDAIIHLTSAERAMLLLDGGNGLEVKIARNLSRETLENDASLDISRSIVRRVAETGEAIVTINAQEDERFSAQHSIVSYKLRSILCAPLNIKGHTTGVIYADNRIASGIFGDADRDLLAAFADQAAVAIDNARLFQEVAEMKRLMDSVFASIASGVITIDAEDRIALYNRAAERILGAPAADMAQRAAGDVLAELGLPVASIVGRVKDEGRTQSVELELSALRRPTGPTTINLTASPLHTVENERLGGVALVLEDVSEKKRIESLRRYLPPALVDRVRDLDGAQKPQRRVITVLFADIRDFSRLGEHIDPEELIDLANGFFSEAVAAISDCYGLIDKFMGDAVMALFNTPLNPQADHVEQAIRAALAIQKRLAAHRRAQPPDKALHFGIGIHTGETVVGNVGSAQRKDYSAVGDVVNLCKRLQEMAGHDEILISRDVYEEVRDRVVVESLPPVQVRGRRTQEEVYRLIRATG</sequence>
<dbReference type="Pfam" id="PF01590">
    <property type="entry name" value="GAF"/>
    <property type="match status" value="1"/>
</dbReference>
<dbReference type="RefSeq" id="WP_157913238.1">
    <property type="nucleotide sequence ID" value="NZ_LN890655.1"/>
</dbReference>
<dbReference type="InterPro" id="IPR029016">
    <property type="entry name" value="GAF-like_dom_sf"/>
</dbReference>
<dbReference type="InterPro" id="IPR000014">
    <property type="entry name" value="PAS"/>
</dbReference>
<organism evidence="4 5">
    <name type="scientific">Candidatus Promineifilum breve</name>
    <dbReference type="NCBI Taxonomy" id="1806508"/>
    <lineage>
        <taxon>Bacteria</taxon>
        <taxon>Bacillati</taxon>
        <taxon>Chloroflexota</taxon>
        <taxon>Ardenticatenia</taxon>
        <taxon>Candidatus Promineifilales</taxon>
        <taxon>Candidatus Promineifilaceae</taxon>
        <taxon>Candidatus Promineifilum</taxon>
    </lineage>
</organism>
<dbReference type="Gene3D" id="3.30.70.1230">
    <property type="entry name" value="Nucleotide cyclase"/>
    <property type="match status" value="1"/>
</dbReference>
<dbReference type="GO" id="GO:0004016">
    <property type="term" value="F:adenylate cyclase activity"/>
    <property type="evidence" value="ECO:0007669"/>
    <property type="project" value="UniProtKB-ARBA"/>
</dbReference>
<dbReference type="PANTHER" id="PTHR43081:SF1">
    <property type="entry name" value="ADENYLATE CYCLASE, TERMINAL-DIFFERENTIATION SPECIFIC"/>
    <property type="match status" value="1"/>
</dbReference>
<dbReference type="KEGG" id="pbf:CFX0092_A3406"/>
<dbReference type="SMART" id="SM00091">
    <property type="entry name" value="PAS"/>
    <property type="match status" value="1"/>
</dbReference>
<accession>A0A160T5S1</accession>